<keyword evidence="6 10" id="KW-1133">Transmembrane helix</keyword>
<dbReference type="OrthoDB" id="9797790at2"/>
<dbReference type="AlphaFoldDB" id="A0A4Z0CDF7"/>
<evidence type="ECO:0000256" key="10">
    <source>
        <dbReference type="RuleBase" id="RU362071"/>
    </source>
</evidence>
<comment type="function">
    <text evidence="1 10">Role in flagellar biosynthesis.</text>
</comment>
<dbReference type="GO" id="GO:0005886">
    <property type="term" value="C:plasma membrane"/>
    <property type="evidence" value="ECO:0007669"/>
    <property type="project" value="UniProtKB-SubCell"/>
</dbReference>
<evidence type="ECO:0000256" key="5">
    <source>
        <dbReference type="ARBA" id="ARBA00022692"/>
    </source>
</evidence>
<reference evidence="11 12" key="1">
    <citation type="submission" date="2019-03" db="EMBL/GenBank/DDBJ databases">
        <title>Ramlibacter sp. 18x22-1, whole genome shotgun sequence.</title>
        <authorList>
            <person name="Zhang X."/>
            <person name="Feng G."/>
            <person name="Zhu H."/>
        </authorList>
    </citation>
    <scope>NUCLEOTIDE SEQUENCE [LARGE SCALE GENOMIC DNA]</scope>
    <source>
        <strain evidence="11 12">18x22-1</strain>
    </source>
</reference>
<dbReference type="GO" id="GO:0044780">
    <property type="term" value="P:bacterial-type flagellum assembly"/>
    <property type="evidence" value="ECO:0007669"/>
    <property type="project" value="UniProtKB-UniRule"/>
</dbReference>
<dbReference type="Proteomes" id="UP000297839">
    <property type="component" value="Unassembled WGS sequence"/>
</dbReference>
<feature type="transmembrane region" description="Helical" evidence="10">
    <location>
        <begin position="223"/>
        <end position="243"/>
    </location>
</feature>
<comment type="similarity">
    <text evidence="2 10">Belongs to the FliR/MopE/SpaR family.</text>
</comment>
<name>A0A4Z0CDF7_9BURK</name>
<organism evidence="11 12">
    <name type="scientific">Ramlibacter humi</name>
    <dbReference type="NCBI Taxonomy" id="2530451"/>
    <lineage>
        <taxon>Bacteria</taxon>
        <taxon>Pseudomonadati</taxon>
        <taxon>Pseudomonadota</taxon>
        <taxon>Betaproteobacteria</taxon>
        <taxon>Burkholderiales</taxon>
        <taxon>Comamonadaceae</taxon>
        <taxon>Ramlibacter</taxon>
    </lineage>
</organism>
<accession>A0A4Z0CDF7</accession>
<keyword evidence="8 10" id="KW-0975">Bacterial flagellum</keyword>
<comment type="caution">
    <text evidence="11">The sequence shown here is derived from an EMBL/GenBank/DDBJ whole genome shotgun (WGS) entry which is preliminary data.</text>
</comment>
<evidence type="ECO:0000256" key="6">
    <source>
        <dbReference type="ARBA" id="ARBA00022989"/>
    </source>
</evidence>
<evidence type="ECO:0000313" key="12">
    <source>
        <dbReference type="Proteomes" id="UP000297839"/>
    </source>
</evidence>
<dbReference type="Pfam" id="PF01311">
    <property type="entry name" value="Bac_export_1"/>
    <property type="match status" value="1"/>
</dbReference>
<feature type="transmembrane region" description="Helical" evidence="10">
    <location>
        <begin position="137"/>
        <end position="157"/>
    </location>
</feature>
<dbReference type="InterPro" id="IPR006303">
    <property type="entry name" value="FliR"/>
</dbReference>
<feature type="transmembrane region" description="Helical" evidence="10">
    <location>
        <begin position="21"/>
        <end position="42"/>
    </location>
</feature>
<dbReference type="PRINTS" id="PR00953">
    <property type="entry name" value="TYPE3IMRPROT"/>
</dbReference>
<evidence type="ECO:0000256" key="7">
    <source>
        <dbReference type="ARBA" id="ARBA00023136"/>
    </source>
</evidence>
<keyword evidence="11" id="KW-0966">Cell projection</keyword>
<keyword evidence="12" id="KW-1185">Reference proteome</keyword>
<gene>
    <name evidence="11" type="primary">fliR</name>
    <name evidence="11" type="ORF">EZ216_04040</name>
</gene>
<dbReference type="InterPro" id="IPR002010">
    <property type="entry name" value="T3SS_IM_R"/>
</dbReference>
<dbReference type="EMBL" id="SMLK01000001">
    <property type="protein sequence ID" value="TFZ08335.1"/>
    <property type="molecule type" value="Genomic_DNA"/>
</dbReference>
<dbReference type="NCBIfam" id="TIGR01400">
    <property type="entry name" value="fliR"/>
    <property type="match status" value="1"/>
</dbReference>
<keyword evidence="11" id="KW-0282">Flagellum</keyword>
<feature type="transmembrane region" description="Helical" evidence="10">
    <location>
        <begin position="189"/>
        <end position="211"/>
    </location>
</feature>
<protein>
    <recommendedName>
        <fullName evidence="3 9">Flagellar biosynthetic protein FliR</fullName>
    </recommendedName>
</protein>
<evidence type="ECO:0000256" key="8">
    <source>
        <dbReference type="ARBA" id="ARBA00023143"/>
    </source>
</evidence>
<proteinExistence type="inferred from homology"/>
<evidence type="ECO:0000256" key="2">
    <source>
        <dbReference type="ARBA" id="ARBA00009772"/>
    </source>
</evidence>
<evidence type="ECO:0000256" key="4">
    <source>
        <dbReference type="ARBA" id="ARBA00022475"/>
    </source>
</evidence>
<dbReference type="GO" id="GO:0006605">
    <property type="term" value="P:protein targeting"/>
    <property type="evidence" value="ECO:0007669"/>
    <property type="project" value="UniProtKB-UniRule"/>
</dbReference>
<evidence type="ECO:0000256" key="3">
    <source>
        <dbReference type="ARBA" id="ARBA00021717"/>
    </source>
</evidence>
<keyword evidence="4 10" id="KW-1003">Cell membrane</keyword>
<evidence type="ECO:0000313" key="11">
    <source>
        <dbReference type="EMBL" id="TFZ08335.1"/>
    </source>
</evidence>
<keyword evidence="7 10" id="KW-0472">Membrane</keyword>
<keyword evidence="5 10" id="KW-0812">Transmembrane</keyword>
<comment type="subcellular location">
    <subcellularLocation>
        <location evidence="10">Cell membrane</location>
        <topology evidence="10">Multi-pass membrane protein</topology>
    </subcellularLocation>
    <subcellularLocation>
        <location evidence="10">Bacterial flagellum basal body</location>
    </subcellularLocation>
</comment>
<feature type="transmembrane region" description="Helical" evidence="10">
    <location>
        <begin position="105"/>
        <end position="125"/>
    </location>
</feature>
<keyword evidence="11" id="KW-0969">Cilium</keyword>
<dbReference type="PANTHER" id="PTHR30065">
    <property type="entry name" value="FLAGELLAR BIOSYNTHETIC PROTEIN FLIR"/>
    <property type="match status" value="1"/>
</dbReference>
<dbReference type="PANTHER" id="PTHR30065:SF8">
    <property type="entry name" value="FLAGELLAR BIOSYNTHETIC PROTEIN FLIR"/>
    <property type="match status" value="1"/>
</dbReference>
<evidence type="ECO:0000256" key="9">
    <source>
        <dbReference type="NCBIfam" id="TIGR01400"/>
    </source>
</evidence>
<sequence length="262" mass="26975">MPAFAGTATDVVAFSQLQLDAWLAGLLLPFLRVLSLFGAAPILSHRSFPMRARIASAGAVSFAVAPFAGVPAGVSLASMAGLGLVAQQVVVGLALGFAARLLFSLFEIAGEFIGLQMGFSFAGFFDPHGGTESAVGSWLHTLAMMAFLALDGHLVLIDALVGSFKAVPIGPDPFAVIGLLRPDRLGGEVFRLALSLALPAVLLMLFVNLALGFVSRVAPQLSIFSVGFPVTMLAGLGALLIVAPQVEPAVTEALKLLLAPLG</sequence>
<evidence type="ECO:0000256" key="1">
    <source>
        <dbReference type="ARBA" id="ARBA00002578"/>
    </source>
</evidence>
<dbReference type="GO" id="GO:0009425">
    <property type="term" value="C:bacterial-type flagellum basal body"/>
    <property type="evidence" value="ECO:0007669"/>
    <property type="project" value="UniProtKB-SubCell"/>
</dbReference>